<evidence type="ECO:0000313" key="9">
    <source>
        <dbReference type="EMBL" id="ELU01643.1"/>
    </source>
</evidence>
<comment type="subcellular location">
    <subcellularLocation>
        <location evidence="1">Secreted</location>
    </subcellularLocation>
</comment>
<reference evidence="9 11" key="2">
    <citation type="journal article" date="2013" name="Nature">
        <title>Insights into bilaterian evolution from three spiralian genomes.</title>
        <authorList>
            <person name="Simakov O."/>
            <person name="Marletaz F."/>
            <person name="Cho S.J."/>
            <person name="Edsinger-Gonzales E."/>
            <person name="Havlak P."/>
            <person name="Hellsten U."/>
            <person name="Kuo D.H."/>
            <person name="Larsson T."/>
            <person name="Lv J."/>
            <person name="Arendt D."/>
            <person name="Savage R."/>
            <person name="Osoegawa K."/>
            <person name="de Jong P."/>
            <person name="Grimwood J."/>
            <person name="Chapman J.A."/>
            <person name="Shapiro H."/>
            <person name="Aerts A."/>
            <person name="Otillar R.P."/>
            <person name="Terry A.Y."/>
            <person name="Boore J.L."/>
            <person name="Grigoriev I.V."/>
            <person name="Lindberg D.R."/>
            <person name="Seaver E.C."/>
            <person name="Weisblat D.A."/>
            <person name="Putnam N.H."/>
            <person name="Rokhsar D.S."/>
        </authorList>
    </citation>
    <scope>NUCLEOTIDE SEQUENCE</scope>
    <source>
        <strain evidence="9 11">I ESC-2004</strain>
    </source>
</reference>
<dbReference type="GO" id="GO:0045596">
    <property type="term" value="P:negative regulation of cell differentiation"/>
    <property type="evidence" value="ECO:0007669"/>
    <property type="project" value="InterPro"/>
</dbReference>
<comment type="similarity">
    <text evidence="2">Belongs to the noggin family.</text>
</comment>
<evidence type="ECO:0000256" key="4">
    <source>
        <dbReference type="ARBA" id="ARBA00022525"/>
    </source>
</evidence>
<evidence type="ECO:0000256" key="5">
    <source>
        <dbReference type="ARBA" id="ARBA00022729"/>
    </source>
</evidence>
<sequence length="238" mass="27357">MQGIRIASVLFYFVLVDAASILPSSLRSTSSNHISNIPRKKHVTGSRPSPSDDLPILPLDYPEDERLLPSDADLDPYYLQQFMGLHYEPDFMSPVRPVDSIYNPNGTFEYDFRSSLPVSELPEGLRNLLFTLPGKNKKIKVKSKSTRRRIQRYLAAYTYCPVFYKWRDLGARFWPRWIKEGDCVASPHGRSCSVPAGMACKPQKSTAKTVLWWHCRRKSPCKWIFIQYPIITNCQCSC</sequence>
<evidence type="ECO:0000256" key="2">
    <source>
        <dbReference type="ARBA" id="ARBA00007480"/>
    </source>
</evidence>
<evidence type="ECO:0000256" key="8">
    <source>
        <dbReference type="SAM" id="SignalP"/>
    </source>
</evidence>
<name>R7UCW7_CAPTE</name>
<dbReference type="AlphaFoldDB" id="R7UCW7"/>
<accession>R7UCW7</accession>
<gene>
    <name evidence="9" type="ORF">CAPTEDRAFT_155479</name>
</gene>
<dbReference type="EMBL" id="KB304845">
    <property type="protein sequence ID" value="ELU01643.1"/>
    <property type="molecule type" value="Genomic_DNA"/>
</dbReference>
<dbReference type="GO" id="GO:0030514">
    <property type="term" value="P:negative regulation of BMP signaling pathway"/>
    <property type="evidence" value="ECO:0007669"/>
    <property type="project" value="InterPro"/>
</dbReference>
<evidence type="ECO:0000256" key="1">
    <source>
        <dbReference type="ARBA" id="ARBA00004613"/>
    </source>
</evidence>
<keyword evidence="3" id="KW-0217">Developmental protein</keyword>
<keyword evidence="4" id="KW-0964">Secreted</keyword>
<evidence type="ECO:0000256" key="7">
    <source>
        <dbReference type="SAM" id="MobiDB-lite"/>
    </source>
</evidence>
<evidence type="ECO:0000256" key="6">
    <source>
        <dbReference type="PIRSR" id="PIRSR008129-1"/>
    </source>
</evidence>
<dbReference type="Gene3D" id="1.10.287.520">
    <property type="entry name" value="Helix hairpin bin"/>
    <property type="match status" value="1"/>
</dbReference>
<reference evidence="10" key="3">
    <citation type="submission" date="2015-06" db="UniProtKB">
        <authorList>
            <consortium name="EnsemblMetazoa"/>
        </authorList>
    </citation>
    <scope>IDENTIFICATION</scope>
</reference>
<feature type="disulfide bond" evidence="6">
    <location>
        <begin position="192"/>
        <end position="236"/>
    </location>
</feature>
<protein>
    <recommendedName>
        <fullName evidence="12">Noggin</fullName>
    </recommendedName>
</protein>
<feature type="chain" id="PRO_5008787892" description="Noggin" evidence="8">
    <location>
        <begin position="19"/>
        <end position="238"/>
    </location>
</feature>
<dbReference type="SUPFAM" id="SSF57501">
    <property type="entry name" value="Cystine-knot cytokines"/>
    <property type="match status" value="1"/>
</dbReference>
<dbReference type="PIRSF" id="PIRSF008129">
    <property type="entry name" value="Noggin"/>
    <property type="match status" value="1"/>
</dbReference>
<dbReference type="OMA" id="CMAERSC"/>
<dbReference type="EnsemblMetazoa" id="CapteT155479">
    <property type="protein sequence ID" value="CapteP155479"/>
    <property type="gene ID" value="CapteG155479"/>
</dbReference>
<dbReference type="InterPro" id="IPR029034">
    <property type="entry name" value="Cystine-knot_cytokine"/>
</dbReference>
<dbReference type="PANTHER" id="PTHR10494:SF6">
    <property type="entry name" value="NOGGIN"/>
    <property type="match status" value="1"/>
</dbReference>
<dbReference type="InterPro" id="IPR008717">
    <property type="entry name" value="Noggin"/>
</dbReference>
<keyword evidence="6" id="KW-1015">Disulfide bond</keyword>
<evidence type="ECO:0000256" key="3">
    <source>
        <dbReference type="ARBA" id="ARBA00022473"/>
    </source>
</evidence>
<dbReference type="Proteomes" id="UP000014760">
    <property type="component" value="Unassembled WGS sequence"/>
</dbReference>
<dbReference type="Pfam" id="PF05806">
    <property type="entry name" value="Noggin"/>
    <property type="match status" value="1"/>
</dbReference>
<dbReference type="EMBL" id="AMQN01009167">
    <property type="status" value="NOT_ANNOTATED_CDS"/>
    <property type="molecule type" value="Genomic_DNA"/>
</dbReference>
<feature type="disulfide bond" evidence="6">
    <location>
        <begin position="183"/>
        <end position="234"/>
    </location>
</feature>
<proteinExistence type="inferred from homology"/>
<feature type="signal peptide" evidence="8">
    <location>
        <begin position="1"/>
        <end position="18"/>
    </location>
</feature>
<dbReference type="OrthoDB" id="5950649at2759"/>
<evidence type="ECO:0000313" key="10">
    <source>
        <dbReference type="EnsemblMetazoa" id="CapteP155479"/>
    </source>
</evidence>
<dbReference type="STRING" id="283909.R7UCW7"/>
<dbReference type="GO" id="GO:0009953">
    <property type="term" value="P:dorsal/ventral pattern formation"/>
    <property type="evidence" value="ECO:0007669"/>
    <property type="project" value="TreeGrafter"/>
</dbReference>
<organism evidence="9">
    <name type="scientific">Capitella teleta</name>
    <name type="common">Polychaete worm</name>
    <dbReference type="NCBI Taxonomy" id="283909"/>
    <lineage>
        <taxon>Eukaryota</taxon>
        <taxon>Metazoa</taxon>
        <taxon>Spiralia</taxon>
        <taxon>Lophotrochozoa</taxon>
        <taxon>Annelida</taxon>
        <taxon>Polychaeta</taxon>
        <taxon>Sedentaria</taxon>
        <taxon>Scolecida</taxon>
        <taxon>Capitellidae</taxon>
        <taxon>Capitella</taxon>
    </lineage>
</organism>
<dbReference type="GO" id="GO:0005615">
    <property type="term" value="C:extracellular space"/>
    <property type="evidence" value="ECO:0007669"/>
    <property type="project" value="TreeGrafter"/>
</dbReference>
<keyword evidence="5 8" id="KW-0732">Signal</keyword>
<reference evidence="11" key="1">
    <citation type="submission" date="2012-12" db="EMBL/GenBank/DDBJ databases">
        <authorList>
            <person name="Hellsten U."/>
            <person name="Grimwood J."/>
            <person name="Chapman J.A."/>
            <person name="Shapiro H."/>
            <person name="Aerts A."/>
            <person name="Otillar R.P."/>
            <person name="Terry A.Y."/>
            <person name="Boore J.L."/>
            <person name="Simakov O."/>
            <person name="Marletaz F."/>
            <person name="Cho S.-J."/>
            <person name="Edsinger-Gonzales E."/>
            <person name="Havlak P."/>
            <person name="Kuo D.-H."/>
            <person name="Larsson T."/>
            <person name="Lv J."/>
            <person name="Arendt D."/>
            <person name="Savage R."/>
            <person name="Osoegawa K."/>
            <person name="de Jong P."/>
            <person name="Lindberg D.R."/>
            <person name="Seaver E.C."/>
            <person name="Weisblat D.A."/>
            <person name="Putnam N.H."/>
            <person name="Grigoriev I.V."/>
            <person name="Rokhsar D.S."/>
        </authorList>
    </citation>
    <scope>NUCLEOTIDE SEQUENCE</scope>
    <source>
        <strain evidence="11">I ESC-2004</strain>
    </source>
</reference>
<dbReference type="PANTHER" id="PTHR10494">
    <property type="entry name" value="BONE MORPHOGENETIC PROTEIN INHIBITOR, NOGGIN"/>
    <property type="match status" value="1"/>
</dbReference>
<dbReference type="FunCoup" id="R7UCW7">
    <property type="interactions" value="44"/>
</dbReference>
<dbReference type="Gene3D" id="2.10.90.10">
    <property type="entry name" value="Cystine-knot cytokines"/>
    <property type="match status" value="1"/>
</dbReference>
<feature type="region of interest" description="Disordered" evidence="7">
    <location>
        <begin position="26"/>
        <end position="54"/>
    </location>
</feature>
<feature type="disulfide bond" evidence="6">
    <location>
        <begin position="215"/>
        <end position="221"/>
    </location>
</feature>
<evidence type="ECO:0008006" key="12">
    <source>
        <dbReference type="Google" id="ProtNLM"/>
    </source>
</evidence>
<dbReference type="HOGENOM" id="CLU_085186_1_0_1"/>
<evidence type="ECO:0000313" key="11">
    <source>
        <dbReference type="Proteomes" id="UP000014760"/>
    </source>
</evidence>
<feature type="disulfide bond" evidence="6">
    <location>
        <begin position="160"/>
        <end position="200"/>
    </location>
</feature>
<keyword evidence="11" id="KW-1185">Reference proteome</keyword>